<dbReference type="PROSITE" id="PS51375">
    <property type="entry name" value="PPR"/>
    <property type="match status" value="3"/>
</dbReference>
<evidence type="ECO:0000313" key="4">
    <source>
        <dbReference type="EMBL" id="TVU51290.1"/>
    </source>
</evidence>
<dbReference type="InterPro" id="IPR011990">
    <property type="entry name" value="TPR-like_helical_dom_sf"/>
</dbReference>
<protein>
    <recommendedName>
        <fullName evidence="6">Pentatricopeptide repeat-containing protein</fullName>
    </recommendedName>
</protein>
<keyword evidence="1" id="KW-0677">Repeat</keyword>
<accession>A0A5J9WVM6</accession>
<dbReference type="NCBIfam" id="TIGR00756">
    <property type="entry name" value="PPR"/>
    <property type="match status" value="3"/>
</dbReference>
<comment type="caution">
    <text evidence="4">The sequence shown here is derived from an EMBL/GenBank/DDBJ whole genome shotgun (WGS) entry which is preliminary data.</text>
</comment>
<evidence type="ECO:0000256" key="3">
    <source>
        <dbReference type="PROSITE-ProRule" id="PRU00708"/>
    </source>
</evidence>
<feature type="repeat" description="PPR" evidence="3">
    <location>
        <begin position="75"/>
        <end position="109"/>
    </location>
</feature>
<dbReference type="FunFam" id="1.25.40.10:FF:000285">
    <property type="entry name" value="Pentatricopeptide repeat-containing protein, chloroplastic"/>
    <property type="match status" value="1"/>
</dbReference>
<reference evidence="4 5" key="1">
    <citation type="journal article" date="2019" name="Sci. Rep.">
        <title>A high-quality genome of Eragrostis curvula grass provides insights into Poaceae evolution and supports new strategies to enhance forage quality.</title>
        <authorList>
            <person name="Carballo J."/>
            <person name="Santos B.A.C.M."/>
            <person name="Zappacosta D."/>
            <person name="Garbus I."/>
            <person name="Selva J.P."/>
            <person name="Gallo C.A."/>
            <person name="Diaz A."/>
            <person name="Albertini E."/>
            <person name="Caccamo M."/>
            <person name="Echenique V."/>
        </authorList>
    </citation>
    <scope>NUCLEOTIDE SEQUENCE [LARGE SCALE GENOMIC DNA]</scope>
    <source>
        <strain evidence="5">cv. Victoria</strain>
        <tissue evidence="4">Leaf</tissue>
    </source>
</reference>
<name>A0A5J9WVM6_9POAL</name>
<dbReference type="OrthoDB" id="1851890at2759"/>
<dbReference type="GO" id="GO:0003723">
    <property type="term" value="F:RNA binding"/>
    <property type="evidence" value="ECO:0007669"/>
    <property type="project" value="InterPro"/>
</dbReference>
<evidence type="ECO:0000256" key="1">
    <source>
        <dbReference type="ARBA" id="ARBA00022737"/>
    </source>
</evidence>
<dbReference type="FunFam" id="1.25.40.10:FF:000090">
    <property type="entry name" value="Pentatricopeptide repeat-containing protein, chloroplastic"/>
    <property type="match status" value="1"/>
</dbReference>
<dbReference type="GO" id="GO:0009451">
    <property type="term" value="P:RNA modification"/>
    <property type="evidence" value="ECO:0007669"/>
    <property type="project" value="InterPro"/>
</dbReference>
<dbReference type="AlphaFoldDB" id="A0A5J9WVM6"/>
<evidence type="ECO:0000256" key="2">
    <source>
        <dbReference type="ARBA" id="ARBA00022946"/>
    </source>
</evidence>
<dbReference type="InterPro" id="IPR046848">
    <property type="entry name" value="E_motif"/>
</dbReference>
<feature type="repeat" description="PPR" evidence="3">
    <location>
        <begin position="286"/>
        <end position="320"/>
    </location>
</feature>
<dbReference type="Gene3D" id="1.25.40.10">
    <property type="entry name" value="Tetratricopeptide repeat domain"/>
    <property type="match status" value="3"/>
</dbReference>
<dbReference type="Gramene" id="TVU51290">
    <property type="protein sequence ID" value="TVU51290"/>
    <property type="gene ID" value="EJB05_02701"/>
</dbReference>
<proteinExistence type="predicted"/>
<evidence type="ECO:0008006" key="6">
    <source>
        <dbReference type="Google" id="ProtNLM"/>
    </source>
</evidence>
<dbReference type="PANTHER" id="PTHR47926:SF511">
    <property type="entry name" value="PENTATRICOPEPTIDE REPEAT-CONTAINING PROTEIN"/>
    <property type="match status" value="1"/>
</dbReference>
<dbReference type="Pfam" id="PF20431">
    <property type="entry name" value="E_motif"/>
    <property type="match status" value="1"/>
</dbReference>
<evidence type="ECO:0000313" key="5">
    <source>
        <dbReference type="Proteomes" id="UP000324897"/>
    </source>
</evidence>
<dbReference type="InterPro" id="IPR002885">
    <property type="entry name" value="PPR_rpt"/>
</dbReference>
<dbReference type="InterPro" id="IPR046960">
    <property type="entry name" value="PPR_At4g14850-like_plant"/>
</dbReference>
<dbReference type="Pfam" id="PF01535">
    <property type="entry name" value="PPR"/>
    <property type="match status" value="1"/>
</dbReference>
<keyword evidence="5" id="KW-1185">Reference proteome</keyword>
<dbReference type="Pfam" id="PF13041">
    <property type="entry name" value="PPR_2"/>
    <property type="match status" value="3"/>
</dbReference>
<feature type="repeat" description="PPR" evidence="3">
    <location>
        <begin position="184"/>
        <end position="218"/>
    </location>
</feature>
<dbReference type="PANTHER" id="PTHR47926">
    <property type="entry name" value="PENTATRICOPEPTIDE REPEAT-CONTAINING PROTEIN"/>
    <property type="match status" value="1"/>
</dbReference>
<dbReference type="Proteomes" id="UP000324897">
    <property type="component" value="Chromosome 6"/>
</dbReference>
<dbReference type="EMBL" id="RWGY01000002">
    <property type="protein sequence ID" value="TVU51290.1"/>
    <property type="molecule type" value="Genomic_DNA"/>
</dbReference>
<organism evidence="4 5">
    <name type="scientific">Eragrostis curvula</name>
    <name type="common">weeping love grass</name>
    <dbReference type="NCBI Taxonomy" id="38414"/>
    <lineage>
        <taxon>Eukaryota</taxon>
        <taxon>Viridiplantae</taxon>
        <taxon>Streptophyta</taxon>
        <taxon>Embryophyta</taxon>
        <taxon>Tracheophyta</taxon>
        <taxon>Spermatophyta</taxon>
        <taxon>Magnoliopsida</taxon>
        <taxon>Liliopsida</taxon>
        <taxon>Poales</taxon>
        <taxon>Poaceae</taxon>
        <taxon>PACMAD clade</taxon>
        <taxon>Chloridoideae</taxon>
        <taxon>Eragrostideae</taxon>
        <taxon>Eragrostidinae</taxon>
        <taxon>Eragrostis</taxon>
    </lineage>
</organism>
<keyword evidence="2" id="KW-0809">Transit peptide</keyword>
<sequence length="556" mass="60457">MRCGGRDVLALLLRAISGGGGRHHIRACARTLHPLALKSGRASDLRVATALADAYAKSGLVPDARRVFDETPRKDVVLCNAMVSCYASHGLARRAWALFAAMRMSGLAGDEFTFSALLRPPRHGRADAVDAELLRRMGALAHGLVLRLGLLADVVVATALLDMYAKCVRVADSRRVFDDMAVRNVVSWNAIVVCYGRNGEGKEALELFRLMLRDGFCCPDELTLASVLSSCANMAAANEATQVHAYSVKRGTQDFLQVANALIMAYGKNGFVEEATQVFATIDTPDIVTWSSMVSSYAYLGHAHDAVRLFERMLQKGVQPDGIAFLGVLSACSHAGLVEDGLHYFLVMTRAYRINPSPQHLACLVDLLGRAGRIEDAYNVLVELSCEGNADVIGAFLSACKMRGEIELAKWAADRLLCLEPSEPVNYLLMSNAFAAAGAWTELAKVRGVMRNSCENKVPGCSWIEIAGAVQTFVSNDILLHQSMEMQHMMELITILVQKEHDEDTFYDLFSCYNLATKPVLKGSLVTKVAAPSTADLSTWWTSPGNLLQSCPSTTN</sequence>
<gene>
    <name evidence="4" type="ORF">EJB05_02701</name>
</gene>